<evidence type="ECO:0000259" key="10">
    <source>
        <dbReference type="Pfam" id="PF08019"/>
    </source>
</evidence>
<dbReference type="InterPro" id="IPR012549">
    <property type="entry name" value="EptA-like_N"/>
</dbReference>
<reference evidence="11 12" key="1">
    <citation type="submission" date="2017-08" db="EMBL/GenBank/DDBJ databases">
        <title>Infants hospitalized years apart are colonized by the same room-sourced microbial strains.</title>
        <authorList>
            <person name="Brooks B."/>
            <person name="Olm M.R."/>
            <person name="Firek B.A."/>
            <person name="Baker R."/>
            <person name="Thomas B.C."/>
            <person name="Morowitz M.J."/>
            <person name="Banfield J.F."/>
        </authorList>
    </citation>
    <scope>NUCLEOTIDE SEQUENCE [LARGE SCALE GENOMIC DNA]</scope>
    <source>
        <strain evidence="11">S2_005_003_R2_41</strain>
    </source>
</reference>
<keyword evidence="5 8" id="KW-0812">Transmembrane</keyword>
<feature type="domain" description="Sulfatase N-terminal" evidence="9">
    <location>
        <begin position="258"/>
        <end position="543"/>
    </location>
</feature>
<organism evidence="11 12">
    <name type="scientific">Variovorax paradoxus</name>
    <dbReference type="NCBI Taxonomy" id="34073"/>
    <lineage>
        <taxon>Bacteria</taxon>
        <taxon>Pseudomonadati</taxon>
        <taxon>Pseudomonadota</taxon>
        <taxon>Betaproteobacteria</taxon>
        <taxon>Burkholderiales</taxon>
        <taxon>Comamonadaceae</taxon>
        <taxon>Variovorax</taxon>
    </lineage>
</organism>
<keyword evidence="3" id="KW-0997">Cell inner membrane</keyword>
<keyword evidence="7 8" id="KW-0472">Membrane</keyword>
<dbReference type="SUPFAM" id="SSF53649">
    <property type="entry name" value="Alkaline phosphatase-like"/>
    <property type="match status" value="1"/>
</dbReference>
<evidence type="ECO:0000256" key="6">
    <source>
        <dbReference type="ARBA" id="ARBA00022989"/>
    </source>
</evidence>
<dbReference type="Gene3D" id="3.40.720.10">
    <property type="entry name" value="Alkaline Phosphatase, subunit A"/>
    <property type="match status" value="1"/>
</dbReference>
<dbReference type="InterPro" id="IPR000917">
    <property type="entry name" value="Sulfatase_N"/>
</dbReference>
<evidence type="ECO:0000256" key="5">
    <source>
        <dbReference type="ARBA" id="ARBA00022692"/>
    </source>
</evidence>
<feature type="transmembrane region" description="Helical" evidence="8">
    <location>
        <begin position="101"/>
        <end position="122"/>
    </location>
</feature>
<sequence>MSDKHPQALLAAPHLVPRMPSKSPHITHLATAGTSPLLLSLAAAAWLVLLDNFGFWRTFMAARPGTAFQQIAAGMGVALVLVLLFGAALRPLLSHRLGAAVVALLMIASGGIAHYVDGWGVLIDKNMVRNAIETDTREVRELVSWSALADLTIRGLVPALFLLLIRTRRSGIWGASKQTVGLAVAGLAVAALLLTTSYGTLATTFRNHRELRLQLVPSNYINAVLGHFKGATSAPVTLTKVAPDAKLVPSPASRPRVLVLLVGETARAANFSLGGYGRDTNRDLAQSGITYFPRVTSCGTDTATSLPCMFSNIGADTFSVSQAQARENALDVLQRTGVQVTWLENNSGCKGVCARVPTRAPAPTPDSASLCSESGCHDGILVQSLKDELHATDTDALVVLHMMGSHGPSYFKRYPAPGRFTPTCDTNRIQQCSREALVNTYDNSIDYTSTVIRQVVDVARNNADRLDIAVIYVSDHGESLGENNIYLHGLPPSLAPREQKEVPMLGWLSPPAAKALKLAEGCLSAISQAQYSHDNLFHTLIGFHGVSTTAYKPDLDLIARARAAPGCSQAAN</sequence>
<dbReference type="InterPro" id="IPR040423">
    <property type="entry name" value="PEA_transferase"/>
</dbReference>
<evidence type="ECO:0000256" key="4">
    <source>
        <dbReference type="ARBA" id="ARBA00022679"/>
    </source>
</evidence>
<keyword evidence="2" id="KW-1003">Cell membrane</keyword>
<keyword evidence="4 11" id="KW-0808">Transferase</keyword>
<evidence type="ECO:0000256" key="8">
    <source>
        <dbReference type="SAM" id="Phobius"/>
    </source>
</evidence>
<dbReference type="PANTHER" id="PTHR30443">
    <property type="entry name" value="INNER MEMBRANE PROTEIN"/>
    <property type="match status" value="1"/>
</dbReference>
<feature type="transmembrane region" description="Helical" evidence="8">
    <location>
        <begin position="26"/>
        <end position="47"/>
    </location>
</feature>
<dbReference type="NCBIfam" id="NF028537">
    <property type="entry name" value="P_eth_NH2_trans"/>
    <property type="match status" value="1"/>
</dbReference>
<dbReference type="InterPro" id="IPR017850">
    <property type="entry name" value="Alkaline_phosphatase_core_sf"/>
</dbReference>
<dbReference type="AlphaFoldDB" id="A0A2W5PP20"/>
<evidence type="ECO:0000256" key="1">
    <source>
        <dbReference type="ARBA" id="ARBA00004429"/>
    </source>
</evidence>
<comment type="caution">
    <text evidence="11">The sequence shown here is derived from an EMBL/GenBank/DDBJ whole genome shotgun (WGS) entry which is preliminary data.</text>
</comment>
<dbReference type="Proteomes" id="UP000249135">
    <property type="component" value="Unassembled WGS sequence"/>
</dbReference>
<feature type="transmembrane region" description="Helical" evidence="8">
    <location>
        <begin position="142"/>
        <end position="167"/>
    </location>
</feature>
<dbReference type="EMBL" id="QFPP01000361">
    <property type="protein sequence ID" value="PZQ67272.1"/>
    <property type="molecule type" value="Genomic_DNA"/>
</dbReference>
<gene>
    <name evidence="11" type="ORF">DI563_21795</name>
</gene>
<dbReference type="CDD" id="cd16017">
    <property type="entry name" value="LptA"/>
    <property type="match status" value="1"/>
</dbReference>
<comment type="subcellular location">
    <subcellularLocation>
        <location evidence="1">Cell inner membrane</location>
        <topology evidence="1">Multi-pass membrane protein</topology>
    </subcellularLocation>
</comment>
<dbReference type="Pfam" id="PF00884">
    <property type="entry name" value="Sulfatase"/>
    <property type="match status" value="1"/>
</dbReference>
<name>A0A2W5PP20_VARPD</name>
<dbReference type="Pfam" id="PF08019">
    <property type="entry name" value="EptA_B_N"/>
    <property type="match status" value="1"/>
</dbReference>
<evidence type="ECO:0000256" key="2">
    <source>
        <dbReference type="ARBA" id="ARBA00022475"/>
    </source>
</evidence>
<accession>A0A2W5PP20</accession>
<dbReference type="PANTHER" id="PTHR30443:SF0">
    <property type="entry name" value="PHOSPHOETHANOLAMINE TRANSFERASE EPTA"/>
    <property type="match status" value="1"/>
</dbReference>
<dbReference type="GO" id="GO:0005886">
    <property type="term" value="C:plasma membrane"/>
    <property type="evidence" value="ECO:0007669"/>
    <property type="project" value="UniProtKB-SubCell"/>
</dbReference>
<dbReference type="GO" id="GO:0016776">
    <property type="term" value="F:phosphotransferase activity, phosphate group as acceptor"/>
    <property type="evidence" value="ECO:0007669"/>
    <property type="project" value="TreeGrafter"/>
</dbReference>
<proteinExistence type="predicted"/>
<evidence type="ECO:0000313" key="11">
    <source>
        <dbReference type="EMBL" id="PZQ67272.1"/>
    </source>
</evidence>
<evidence type="ECO:0000313" key="12">
    <source>
        <dbReference type="Proteomes" id="UP000249135"/>
    </source>
</evidence>
<dbReference type="GO" id="GO:0009244">
    <property type="term" value="P:lipopolysaccharide core region biosynthetic process"/>
    <property type="evidence" value="ECO:0007669"/>
    <property type="project" value="TreeGrafter"/>
</dbReference>
<evidence type="ECO:0000256" key="7">
    <source>
        <dbReference type="ARBA" id="ARBA00023136"/>
    </source>
</evidence>
<dbReference type="InterPro" id="IPR058130">
    <property type="entry name" value="PEA_transf_C"/>
</dbReference>
<evidence type="ECO:0000259" key="9">
    <source>
        <dbReference type="Pfam" id="PF00884"/>
    </source>
</evidence>
<keyword evidence="6 8" id="KW-1133">Transmembrane helix</keyword>
<evidence type="ECO:0000256" key="3">
    <source>
        <dbReference type="ARBA" id="ARBA00022519"/>
    </source>
</evidence>
<feature type="domain" description="Phosphoethanolamine transferase N-terminal" evidence="10">
    <location>
        <begin position="82"/>
        <end position="229"/>
    </location>
</feature>
<feature type="transmembrane region" description="Helical" evidence="8">
    <location>
        <begin position="179"/>
        <end position="201"/>
    </location>
</feature>
<feature type="transmembrane region" description="Helical" evidence="8">
    <location>
        <begin position="67"/>
        <end position="89"/>
    </location>
</feature>
<protein>
    <submittedName>
        <fullName evidence="11">Phosphoethanolamine transferase</fullName>
    </submittedName>
</protein>